<dbReference type="PANTHER" id="PTHR37812">
    <property type="entry name" value="MU-LIKE PROPHAGE FLUMU PROTEIN C"/>
    <property type="match status" value="1"/>
</dbReference>
<dbReference type="InterPro" id="IPR052411">
    <property type="entry name" value="c-mor_Regulatory_Protein"/>
</dbReference>
<dbReference type="Gene3D" id="1.10.10.60">
    <property type="entry name" value="Homeodomain-like"/>
    <property type="match status" value="1"/>
</dbReference>
<accession>A0A401JFQ9</accession>
<evidence type="ECO:0000313" key="2">
    <source>
        <dbReference type="EMBL" id="GBL46460.1"/>
    </source>
</evidence>
<dbReference type="Pfam" id="PF08765">
    <property type="entry name" value="Mor"/>
    <property type="match status" value="1"/>
</dbReference>
<sequence length="133" mass="14903">MNRSDGNGMRSFVLPRARAVNYIGVFQDVCQLIGEEATAKLVTQYGGTRLYLPATIKPEHPLCQLLGQEIAQKLAGEFSGLSVEIPRGVKLLIRQRNTLIFADRALGISHRQLALKYRLTERSIREILNQSPK</sequence>
<dbReference type="AlphaFoldDB" id="A0A401JFQ9"/>
<gene>
    <name evidence="2" type="ORF">SFMTTN_2274</name>
</gene>
<feature type="domain" description="Mor transcription activator" evidence="1">
    <location>
        <begin position="62"/>
        <end position="130"/>
    </location>
</feature>
<dbReference type="RefSeq" id="WP_124705247.1">
    <property type="nucleotide sequence ID" value="NZ_BGOW01000020.1"/>
</dbReference>
<keyword evidence="3" id="KW-1185">Reference proteome</keyword>
<comment type="caution">
    <text evidence="2">The sequence shown here is derived from an EMBL/GenBank/DDBJ whole genome shotgun (WGS) entry which is preliminary data.</text>
</comment>
<evidence type="ECO:0000313" key="3">
    <source>
        <dbReference type="Proteomes" id="UP000286806"/>
    </source>
</evidence>
<proteinExistence type="predicted"/>
<name>A0A401JFQ9_9PROT</name>
<dbReference type="OrthoDB" id="8858174at2"/>
<dbReference type="InterPro" id="IPR009057">
    <property type="entry name" value="Homeodomain-like_sf"/>
</dbReference>
<dbReference type="PANTHER" id="PTHR37812:SF1">
    <property type="entry name" value="MU-LIKE PROPHAGE FLUMU PROTEIN C"/>
    <property type="match status" value="1"/>
</dbReference>
<dbReference type="SUPFAM" id="SSF46689">
    <property type="entry name" value="Homeodomain-like"/>
    <property type="match status" value="1"/>
</dbReference>
<dbReference type="EMBL" id="BGOW01000020">
    <property type="protein sequence ID" value="GBL46460.1"/>
    <property type="molecule type" value="Genomic_DNA"/>
</dbReference>
<dbReference type="InterPro" id="IPR014875">
    <property type="entry name" value="Mor_transcription_activator"/>
</dbReference>
<reference evidence="2 3" key="1">
    <citation type="journal article" date="2019" name="Front. Microbiol.">
        <title>Genomes of Neutrophilic Sulfur-Oxidizing Chemolithoautotrophs Representing 9 Proteobacterial Species From 8 Genera.</title>
        <authorList>
            <person name="Watanabe T."/>
            <person name="Kojima H."/>
            <person name="Umezawa K."/>
            <person name="Hori C."/>
            <person name="Takasuka T.E."/>
            <person name="Kato Y."/>
            <person name="Fukui M."/>
        </authorList>
    </citation>
    <scope>NUCLEOTIDE SEQUENCE [LARGE SCALE GENOMIC DNA]</scope>
    <source>
        <strain evidence="2 3">TTN</strain>
    </source>
</reference>
<dbReference type="Proteomes" id="UP000286806">
    <property type="component" value="Unassembled WGS sequence"/>
</dbReference>
<protein>
    <recommendedName>
        <fullName evidence="1">Mor transcription activator domain-containing protein</fullName>
    </recommendedName>
</protein>
<evidence type="ECO:0000259" key="1">
    <source>
        <dbReference type="Pfam" id="PF08765"/>
    </source>
</evidence>
<organism evidence="2 3">
    <name type="scientific">Sulfuriferula multivorans</name>
    <dbReference type="NCBI Taxonomy" id="1559896"/>
    <lineage>
        <taxon>Bacteria</taxon>
        <taxon>Pseudomonadati</taxon>
        <taxon>Pseudomonadota</taxon>
        <taxon>Betaproteobacteria</taxon>
        <taxon>Nitrosomonadales</taxon>
        <taxon>Sulfuricellaceae</taxon>
        <taxon>Sulfuriferula</taxon>
    </lineage>
</organism>